<evidence type="ECO:0000259" key="3">
    <source>
        <dbReference type="PROSITE" id="PS50893"/>
    </source>
</evidence>
<dbReference type="RefSeq" id="WP_068828358.1">
    <property type="nucleotide sequence ID" value="NZ_CP014224.1"/>
</dbReference>
<dbReference type="KEGG" id="wfu:AXE80_13735"/>
<dbReference type="PANTHER" id="PTHR43117">
    <property type="entry name" value="OSMOPROTECTANT IMPORT ATP-BINDING PROTEIN OSMV"/>
    <property type="match status" value="1"/>
</dbReference>
<gene>
    <name evidence="4" type="ORF">AXE80_13735</name>
</gene>
<dbReference type="PANTHER" id="PTHR43117:SF4">
    <property type="entry name" value="OSMOPROTECTANT IMPORT ATP-BINDING PROTEIN OSMV"/>
    <property type="match status" value="1"/>
</dbReference>
<evidence type="ECO:0000256" key="1">
    <source>
        <dbReference type="ARBA" id="ARBA00005417"/>
    </source>
</evidence>
<keyword evidence="2" id="KW-0813">Transport</keyword>
<dbReference type="OrthoDB" id="9789994at2"/>
<dbReference type="InterPro" id="IPR003439">
    <property type="entry name" value="ABC_transporter-like_ATP-bd"/>
</dbReference>
<reference evidence="4 5" key="1">
    <citation type="submission" date="2016-02" db="EMBL/GenBank/DDBJ databases">
        <authorList>
            <person name="Wen L."/>
            <person name="He K."/>
            <person name="Yang H."/>
        </authorList>
    </citation>
    <scope>NUCLEOTIDE SEQUENCE [LARGE SCALE GENOMIC DNA]</scope>
    <source>
        <strain evidence="4 5">CZ1127</strain>
    </source>
</reference>
<evidence type="ECO:0000256" key="2">
    <source>
        <dbReference type="ARBA" id="ARBA00022448"/>
    </source>
</evidence>
<dbReference type="GO" id="GO:0005524">
    <property type="term" value="F:ATP binding"/>
    <property type="evidence" value="ECO:0007669"/>
    <property type="project" value="InterPro"/>
</dbReference>
<evidence type="ECO:0000313" key="5">
    <source>
        <dbReference type="Proteomes" id="UP000092967"/>
    </source>
</evidence>
<dbReference type="Proteomes" id="UP000092967">
    <property type="component" value="Chromosome"/>
</dbReference>
<dbReference type="AlphaFoldDB" id="A0A1B1Y994"/>
<protein>
    <recommendedName>
        <fullName evidence="3">ABC transporter domain-containing protein</fullName>
    </recommendedName>
</protein>
<sequence length="424" mass="48536">MNHIAIFNKSADKTAYINHLLKGGEQNLFIEFNGKKGALFSTSVLEKYILEEVNHDDFTLTKHCIDGNGKVRSLTSFSSGQQKKLLLDYLVNSSQKEKIDFLILDKPYDCLDIEKQADLAKELTEIAKEITLVQIFKIRDEVLPFIHQIYLLNQDAVEFVGKPNEYDSYFHQQLKPYQFVGSLPENLNKIEVENPLVKFTDVNIFYEETRQIVNNINWTINKGEFWHLKGPNGAGKTSLLTMITGDNAKAFGEDIMLFGRKKGSGETVWELKKKIGYFSPSLTQFFGKLFTVQHMVLSGFYDSIGLYENPTGQQIYEADKWLDLVGLKDKKQTYFVRLSKEMQRIVLIIRAMVKHPPLLILDEPTNELDDYSTSVLTAFINKIHQETDISIIYVSHRMLQGLHPDKIYQLTPTKNGSVGSVEKA</sequence>
<accession>A0A1B1Y994</accession>
<dbReference type="SUPFAM" id="SSF52540">
    <property type="entry name" value="P-loop containing nucleoside triphosphate hydrolases"/>
    <property type="match status" value="2"/>
</dbReference>
<comment type="similarity">
    <text evidence="1">Belongs to the ABC transporter superfamily.</text>
</comment>
<keyword evidence="5" id="KW-1185">Reference proteome</keyword>
<dbReference type="STRING" id="1790137.AXE80_13735"/>
<dbReference type="Gene3D" id="3.40.50.300">
    <property type="entry name" value="P-loop containing nucleotide triphosphate hydrolases"/>
    <property type="match status" value="2"/>
</dbReference>
<dbReference type="GO" id="GO:0016887">
    <property type="term" value="F:ATP hydrolysis activity"/>
    <property type="evidence" value="ECO:0007669"/>
    <property type="project" value="InterPro"/>
</dbReference>
<name>A0A1B1Y994_9FLAO</name>
<dbReference type="EMBL" id="CP014224">
    <property type="protein sequence ID" value="ANW97289.1"/>
    <property type="molecule type" value="Genomic_DNA"/>
</dbReference>
<feature type="domain" description="ABC transporter" evidence="3">
    <location>
        <begin position="197"/>
        <end position="424"/>
    </location>
</feature>
<dbReference type="PROSITE" id="PS50893">
    <property type="entry name" value="ABC_TRANSPORTER_2"/>
    <property type="match status" value="1"/>
</dbReference>
<evidence type="ECO:0000313" key="4">
    <source>
        <dbReference type="EMBL" id="ANW97289.1"/>
    </source>
</evidence>
<dbReference type="Pfam" id="PF00005">
    <property type="entry name" value="ABC_tran"/>
    <property type="match status" value="1"/>
</dbReference>
<organism evidence="4 5">
    <name type="scientific">Wenyingzhuangia fucanilytica</name>
    <dbReference type="NCBI Taxonomy" id="1790137"/>
    <lineage>
        <taxon>Bacteria</taxon>
        <taxon>Pseudomonadati</taxon>
        <taxon>Bacteroidota</taxon>
        <taxon>Flavobacteriia</taxon>
        <taxon>Flavobacteriales</taxon>
        <taxon>Flavobacteriaceae</taxon>
        <taxon>Wenyingzhuangia</taxon>
    </lineage>
</organism>
<dbReference type="InterPro" id="IPR027417">
    <property type="entry name" value="P-loop_NTPase"/>
</dbReference>
<proteinExistence type="inferred from homology"/>